<evidence type="ECO:0000256" key="2">
    <source>
        <dbReference type="ARBA" id="ARBA00023157"/>
    </source>
</evidence>
<dbReference type="Pfam" id="PF00047">
    <property type="entry name" value="ig"/>
    <property type="match status" value="1"/>
</dbReference>
<feature type="domain" description="Ig-like" evidence="5">
    <location>
        <begin position="40"/>
        <end position="92"/>
    </location>
</feature>
<reference evidence="6" key="2">
    <citation type="submission" date="2025-09" db="UniProtKB">
        <authorList>
            <consortium name="Ensembl"/>
        </authorList>
    </citation>
    <scope>IDENTIFICATION</scope>
</reference>
<dbReference type="Proteomes" id="UP000694401">
    <property type="component" value="Unassembled WGS sequence"/>
</dbReference>
<accession>A0A8D2PNK2</accession>
<keyword evidence="1" id="KW-0732">Signal</keyword>
<evidence type="ECO:0000313" key="6">
    <source>
        <dbReference type="Ensembl" id="ENSZLMP00000015607.1"/>
    </source>
</evidence>
<keyword evidence="3" id="KW-0393">Immunoglobulin domain</keyword>
<dbReference type="GO" id="GO:0006955">
    <property type="term" value="P:immune response"/>
    <property type="evidence" value="ECO:0007669"/>
    <property type="project" value="TreeGrafter"/>
</dbReference>
<feature type="compositionally biased region" description="Pro residues" evidence="4">
    <location>
        <begin position="254"/>
        <end position="265"/>
    </location>
</feature>
<evidence type="ECO:0000313" key="7">
    <source>
        <dbReference type="Proteomes" id="UP000694401"/>
    </source>
</evidence>
<dbReference type="AlphaFoldDB" id="A0A8D2PNK2"/>
<feature type="region of interest" description="Disordered" evidence="4">
    <location>
        <begin position="185"/>
        <end position="207"/>
    </location>
</feature>
<feature type="domain" description="Ig-like" evidence="5">
    <location>
        <begin position="96"/>
        <end position="162"/>
    </location>
</feature>
<keyword evidence="7" id="KW-1185">Reference proteome</keyword>
<dbReference type="GO" id="GO:0009897">
    <property type="term" value="C:external side of plasma membrane"/>
    <property type="evidence" value="ECO:0007669"/>
    <property type="project" value="TreeGrafter"/>
</dbReference>
<proteinExistence type="predicted"/>
<dbReference type="GO" id="GO:0007166">
    <property type="term" value="P:cell surface receptor signaling pathway"/>
    <property type="evidence" value="ECO:0007669"/>
    <property type="project" value="TreeGrafter"/>
</dbReference>
<sequence>GQGNWSAGTRTRAAYHADGAQATHILVEPPWMPAVLWDLVTLTCQGSGTTGATTWYKDGQRWDQEGLNHFTVTESGSYTCDRPGSDLSPAVTILNDQLVLQVPPLTLLEGDTVTLRCRVMQDMSVTGVRFYCGDKEVSRSSTRTELSLSPLQLNQSGQYHCQGLVSSEVSQEWQESAPVAVTVHGEHPHNSHLSTPTSPPQGLGVTNLSPLSFPELFTVPVLEGPPEPIEGRTLGLRAIPSTASPIPHIPIPLQPPHTTPNPPQVTAPTTECRSPGELGPSGSRYPHPGHPGHGSLMSAVTCPTPHQVTFTLLSVTLPGK</sequence>
<evidence type="ECO:0000259" key="5">
    <source>
        <dbReference type="PROSITE" id="PS50835"/>
    </source>
</evidence>
<dbReference type="Gene3D" id="2.60.40.10">
    <property type="entry name" value="Immunoglobulins"/>
    <property type="match status" value="2"/>
</dbReference>
<name>A0A8D2PNK2_ZOSLA</name>
<dbReference type="InterPro" id="IPR007110">
    <property type="entry name" value="Ig-like_dom"/>
</dbReference>
<dbReference type="InterPro" id="IPR013151">
    <property type="entry name" value="Immunoglobulin_dom"/>
</dbReference>
<dbReference type="InterPro" id="IPR013783">
    <property type="entry name" value="Ig-like_fold"/>
</dbReference>
<keyword evidence="2" id="KW-1015">Disulfide bond</keyword>
<feature type="region of interest" description="Disordered" evidence="4">
    <location>
        <begin position="254"/>
        <end position="293"/>
    </location>
</feature>
<dbReference type="InterPro" id="IPR003599">
    <property type="entry name" value="Ig_sub"/>
</dbReference>
<evidence type="ECO:0000256" key="3">
    <source>
        <dbReference type="ARBA" id="ARBA00023319"/>
    </source>
</evidence>
<dbReference type="PROSITE" id="PS50835">
    <property type="entry name" value="IG_LIKE"/>
    <property type="match status" value="2"/>
</dbReference>
<dbReference type="InterPro" id="IPR036179">
    <property type="entry name" value="Ig-like_dom_sf"/>
</dbReference>
<protein>
    <recommendedName>
        <fullName evidence="5">Ig-like domain-containing protein</fullName>
    </recommendedName>
</protein>
<dbReference type="InterPro" id="IPR050488">
    <property type="entry name" value="Ig_Fc_receptor"/>
</dbReference>
<dbReference type="SUPFAM" id="SSF48726">
    <property type="entry name" value="Immunoglobulin"/>
    <property type="match status" value="2"/>
</dbReference>
<dbReference type="GO" id="GO:0004888">
    <property type="term" value="F:transmembrane signaling receptor activity"/>
    <property type="evidence" value="ECO:0007669"/>
    <property type="project" value="TreeGrafter"/>
</dbReference>
<evidence type="ECO:0000256" key="4">
    <source>
        <dbReference type="SAM" id="MobiDB-lite"/>
    </source>
</evidence>
<organism evidence="6 7">
    <name type="scientific">Zosterops lateralis melanops</name>
    <dbReference type="NCBI Taxonomy" id="1220523"/>
    <lineage>
        <taxon>Eukaryota</taxon>
        <taxon>Metazoa</taxon>
        <taxon>Chordata</taxon>
        <taxon>Craniata</taxon>
        <taxon>Vertebrata</taxon>
        <taxon>Euteleostomi</taxon>
        <taxon>Archelosauria</taxon>
        <taxon>Archosauria</taxon>
        <taxon>Dinosauria</taxon>
        <taxon>Saurischia</taxon>
        <taxon>Theropoda</taxon>
        <taxon>Coelurosauria</taxon>
        <taxon>Aves</taxon>
        <taxon>Neognathae</taxon>
        <taxon>Neoaves</taxon>
        <taxon>Telluraves</taxon>
        <taxon>Australaves</taxon>
        <taxon>Passeriformes</taxon>
        <taxon>Sylvioidea</taxon>
        <taxon>Zosteropidae</taxon>
        <taxon>Zosterops</taxon>
    </lineage>
</organism>
<dbReference type="Ensembl" id="ENSZLMT00000016039.1">
    <property type="protein sequence ID" value="ENSZLMP00000015607.1"/>
    <property type="gene ID" value="ENSZLMG00000010862.1"/>
</dbReference>
<dbReference type="PANTHER" id="PTHR11481:SF64">
    <property type="entry name" value="FC RECEPTOR-LIKE PROTEIN 4"/>
    <property type="match status" value="1"/>
</dbReference>
<evidence type="ECO:0000256" key="1">
    <source>
        <dbReference type="ARBA" id="ARBA00022729"/>
    </source>
</evidence>
<dbReference type="PANTHER" id="PTHR11481">
    <property type="entry name" value="IMMUNOGLOBULIN FC RECEPTOR"/>
    <property type="match status" value="1"/>
</dbReference>
<dbReference type="SMART" id="SM00409">
    <property type="entry name" value="IG"/>
    <property type="match status" value="2"/>
</dbReference>
<dbReference type="InterPro" id="IPR003598">
    <property type="entry name" value="Ig_sub2"/>
</dbReference>
<dbReference type="SMART" id="SM00408">
    <property type="entry name" value="IGc2"/>
    <property type="match status" value="1"/>
</dbReference>
<reference evidence="6" key="1">
    <citation type="submission" date="2025-08" db="UniProtKB">
        <authorList>
            <consortium name="Ensembl"/>
        </authorList>
    </citation>
    <scope>IDENTIFICATION</scope>
</reference>